<dbReference type="AlphaFoldDB" id="A0AAD6ZNI8"/>
<evidence type="ECO:0000313" key="3">
    <source>
        <dbReference type="Proteomes" id="UP001218218"/>
    </source>
</evidence>
<organism evidence="2 3">
    <name type="scientific">Mycena albidolilacea</name>
    <dbReference type="NCBI Taxonomy" id="1033008"/>
    <lineage>
        <taxon>Eukaryota</taxon>
        <taxon>Fungi</taxon>
        <taxon>Dikarya</taxon>
        <taxon>Basidiomycota</taxon>
        <taxon>Agaricomycotina</taxon>
        <taxon>Agaricomycetes</taxon>
        <taxon>Agaricomycetidae</taxon>
        <taxon>Agaricales</taxon>
        <taxon>Marasmiineae</taxon>
        <taxon>Mycenaceae</taxon>
        <taxon>Mycena</taxon>
    </lineage>
</organism>
<evidence type="ECO:0000256" key="1">
    <source>
        <dbReference type="SAM" id="MobiDB-lite"/>
    </source>
</evidence>
<name>A0AAD6ZNI8_9AGAR</name>
<feature type="region of interest" description="Disordered" evidence="1">
    <location>
        <begin position="325"/>
        <end position="348"/>
    </location>
</feature>
<dbReference type="CDD" id="cd21037">
    <property type="entry name" value="MLKL_NTD"/>
    <property type="match status" value="1"/>
</dbReference>
<protein>
    <submittedName>
        <fullName evidence="2">Uncharacterized protein</fullName>
    </submittedName>
</protein>
<dbReference type="InterPro" id="IPR059179">
    <property type="entry name" value="MLKL-like_MCAfunc"/>
</dbReference>
<sequence>MLLTAKTFAAGAECVPIPCVRAAFGLLVIFLETVNTMQRNREDLKDLCGNAVEIVTILQGEMSAHGETALPRLIGLVENFISLVQLLQNALEKMLHKRNGLRGRLFEILQASAIAEDIVRYKIRIQELRSNLLLMTAINTNLNIVGIHKIVTASRSSPSTPGFRDVAVGDIKLLYQTAMRSETHKVKIFIARISGEPSPMTVAQYEDDMEGWKNAFHLYSSFRHPNVWQLFGVSTAPTLRALIFHDELIPLSIYRPKSDLIWACAEAMLFFAIPTPAWLLGINLGNTESKLFLGSVITLADDRTGPKLPVAYISDDSSILIKGWTMGPPSKTSPGHPLERQMRSNWQR</sequence>
<dbReference type="EMBL" id="JARIHO010000036">
    <property type="protein sequence ID" value="KAJ7331027.1"/>
    <property type="molecule type" value="Genomic_DNA"/>
</dbReference>
<accession>A0AAD6ZNI8</accession>
<proteinExistence type="predicted"/>
<keyword evidence="3" id="KW-1185">Reference proteome</keyword>
<dbReference type="Proteomes" id="UP001218218">
    <property type="component" value="Unassembled WGS sequence"/>
</dbReference>
<reference evidence="2" key="1">
    <citation type="submission" date="2023-03" db="EMBL/GenBank/DDBJ databases">
        <title>Massive genome expansion in bonnet fungi (Mycena s.s.) driven by repeated elements and novel gene families across ecological guilds.</title>
        <authorList>
            <consortium name="Lawrence Berkeley National Laboratory"/>
            <person name="Harder C.B."/>
            <person name="Miyauchi S."/>
            <person name="Viragh M."/>
            <person name="Kuo A."/>
            <person name="Thoen E."/>
            <person name="Andreopoulos B."/>
            <person name="Lu D."/>
            <person name="Skrede I."/>
            <person name="Drula E."/>
            <person name="Henrissat B."/>
            <person name="Morin E."/>
            <person name="Kohler A."/>
            <person name="Barry K."/>
            <person name="LaButti K."/>
            <person name="Morin E."/>
            <person name="Salamov A."/>
            <person name="Lipzen A."/>
            <person name="Mereny Z."/>
            <person name="Hegedus B."/>
            <person name="Baldrian P."/>
            <person name="Stursova M."/>
            <person name="Weitz H."/>
            <person name="Taylor A."/>
            <person name="Grigoriev I.V."/>
            <person name="Nagy L.G."/>
            <person name="Martin F."/>
            <person name="Kauserud H."/>
        </authorList>
    </citation>
    <scope>NUCLEOTIDE SEQUENCE</scope>
    <source>
        <strain evidence="2">CBHHK002</strain>
    </source>
</reference>
<gene>
    <name evidence="2" type="ORF">DFH08DRAFT_966765</name>
</gene>
<comment type="caution">
    <text evidence="2">The sequence shown here is derived from an EMBL/GenBank/DDBJ whole genome shotgun (WGS) entry which is preliminary data.</text>
</comment>
<evidence type="ECO:0000313" key="2">
    <source>
        <dbReference type="EMBL" id="KAJ7331027.1"/>
    </source>
</evidence>